<keyword evidence="2" id="KW-0050">Antiport</keyword>
<dbReference type="Pfam" id="PF00999">
    <property type="entry name" value="Na_H_Exchanger"/>
    <property type="match status" value="1"/>
</dbReference>
<feature type="domain" description="Cation/H+ exchanger transmembrane" evidence="8">
    <location>
        <begin position="15"/>
        <end position="397"/>
    </location>
</feature>
<feature type="transmembrane region" description="Helical" evidence="7">
    <location>
        <begin position="6"/>
        <end position="22"/>
    </location>
</feature>
<dbReference type="EMBL" id="JAAQTO010000055">
    <property type="protein sequence ID" value="NIC07627.1"/>
    <property type="molecule type" value="Genomic_DNA"/>
</dbReference>
<comment type="caution">
    <text evidence="9">The sequence shown here is derived from an EMBL/GenBank/DDBJ whole genome shotgun (WGS) entry which is preliminary data.</text>
</comment>
<evidence type="ECO:0000256" key="2">
    <source>
        <dbReference type="ARBA" id="ARBA00022449"/>
    </source>
</evidence>
<evidence type="ECO:0000256" key="4">
    <source>
        <dbReference type="ARBA" id="ARBA00022989"/>
    </source>
</evidence>
<sequence>MEQLNLALAVVGGLVLVVGLLSSPLDRSWLSTPLFAFLIGVALGPHGLDALDPMTWGNEKKILEETARLTLGISLMGIALRLPPNYPFVHWRSLLVLLGIAMPAMFLISSLLTHWVMGLPLLLALLVGGSVCATDPVVASSIVTGGVATENLPDSYRHLLSSESGANDGLAYPFVLLPILLLSLPAGDAWLDWFGRVWLWEIGGGVLIGIALGWAAGRALQWSEGRGFLDQPSFLSITLALTILVLGLAQLLGTNSILGVFAAGLAFDQEVGGKDRSEEDNVQEAVNILLTMPVFVLFGLIAPWSEWQALGLQGALLTLLVLLFRRLPVILLLRPWLPAMRNLPITLIMGWFGPIGVSALYYATLVSSRTGYDLAWTVGSLIVMASVVAHGITATPFAYRYGRWQRSHRKGTAKGG</sequence>
<dbReference type="PANTHER" id="PTHR31382:SF1">
    <property type="entry name" value="SODIUM ION_PROTON EXCHANGER (EUROFUNG)"/>
    <property type="match status" value="1"/>
</dbReference>
<evidence type="ECO:0000256" key="1">
    <source>
        <dbReference type="ARBA" id="ARBA00004141"/>
    </source>
</evidence>
<feature type="transmembrane region" description="Helical" evidence="7">
    <location>
        <begin position="29"/>
        <end position="46"/>
    </location>
</feature>
<dbReference type="Proteomes" id="UP001318321">
    <property type="component" value="Unassembled WGS sequence"/>
</dbReference>
<dbReference type="PANTHER" id="PTHR31382">
    <property type="entry name" value="NA(+)/H(+) ANTIPORTER"/>
    <property type="match status" value="1"/>
</dbReference>
<keyword evidence="10" id="KW-1185">Reference proteome</keyword>
<evidence type="ECO:0000256" key="6">
    <source>
        <dbReference type="ARBA" id="ARBA00023136"/>
    </source>
</evidence>
<gene>
    <name evidence="9" type="ORF">HBJ55_19545</name>
</gene>
<evidence type="ECO:0000259" key="8">
    <source>
        <dbReference type="Pfam" id="PF00999"/>
    </source>
</evidence>
<evidence type="ECO:0000313" key="9">
    <source>
        <dbReference type="EMBL" id="NIC07627.1"/>
    </source>
</evidence>
<feature type="transmembrane region" description="Helical" evidence="7">
    <location>
        <begin position="237"/>
        <end position="265"/>
    </location>
</feature>
<feature type="transmembrane region" description="Helical" evidence="7">
    <location>
        <begin position="198"/>
        <end position="217"/>
    </location>
</feature>
<feature type="transmembrane region" description="Helical" evidence="7">
    <location>
        <begin position="94"/>
        <end position="117"/>
    </location>
</feature>
<evidence type="ECO:0000256" key="5">
    <source>
        <dbReference type="ARBA" id="ARBA00023065"/>
    </source>
</evidence>
<feature type="transmembrane region" description="Helical" evidence="7">
    <location>
        <begin position="285"/>
        <end position="304"/>
    </location>
</feature>
<protein>
    <submittedName>
        <fullName evidence="9">Sodium:proton antiporter</fullName>
    </submittedName>
</protein>
<keyword evidence="5" id="KW-0406">Ion transport</keyword>
<dbReference type="InterPro" id="IPR004712">
    <property type="entry name" value="Na+/H+_antiporter_fungi"/>
</dbReference>
<keyword evidence="3 7" id="KW-0812">Transmembrane</keyword>
<keyword evidence="4 7" id="KW-1133">Transmembrane helix</keyword>
<dbReference type="Gene3D" id="1.20.1530.20">
    <property type="match status" value="1"/>
</dbReference>
<dbReference type="InterPro" id="IPR006153">
    <property type="entry name" value="Cation/H_exchanger_TM"/>
</dbReference>
<comment type="subcellular location">
    <subcellularLocation>
        <location evidence="1">Membrane</location>
        <topology evidence="1">Multi-pass membrane protein</topology>
    </subcellularLocation>
</comment>
<accession>A0ABX0PW02</accession>
<evidence type="ECO:0000313" key="10">
    <source>
        <dbReference type="Proteomes" id="UP001318321"/>
    </source>
</evidence>
<feature type="transmembrane region" description="Helical" evidence="7">
    <location>
        <begin position="375"/>
        <end position="399"/>
    </location>
</feature>
<proteinExistence type="predicted"/>
<feature type="transmembrane region" description="Helical" evidence="7">
    <location>
        <begin position="310"/>
        <end position="333"/>
    </location>
</feature>
<evidence type="ECO:0000256" key="3">
    <source>
        <dbReference type="ARBA" id="ARBA00022692"/>
    </source>
</evidence>
<keyword evidence="6 7" id="KW-0472">Membrane</keyword>
<dbReference type="InterPro" id="IPR038770">
    <property type="entry name" value="Na+/solute_symporter_sf"/>
</dbReference>
<feature type="transmembrane region" description="Helical" evidence="7">
    <location>
        <begin position="345"/>
        <end position="363"/>
    </location>
</feature>
<reference evidence="9 10" key="1">
    <citation type="submission" date="2020-03" db="EMBL/GenBank/DDBJ databases">
        <title>Identification of Halomonas strains.</title>
        <authorList>
            <person name="Xiao Z."/>
            <person name="Dong F."/>
            <person name="Wang Z."/>
            <person name="Zhao J.-Y."/>
        </authorList>
    </citation>
    <scope>NUCLEOTIDE SEQUENCE [LARGE SCALE GENOMIC DNA]</scope>
    <source>
        <strain evidence="9 10">DX6</strain>
    </source>
</reference>
<feature type="transmembrane region" description="Helical" evidence="7">
    <location>
        <begin position="170"/>
        <end position="191"/>
    </location>
</feature>
<organism evidence="9 10">
    <name type="scientific">Billgrantia bachuensis</name>
    <dbReference type="NCBI Taxonomy" id="2717286"/>
    <lineage>
        <taxon>Bacteria</taxon>
        <taxon>Pseudomonadati</taxon>
        <taxon>Pseudomonadota</taxon>
        <taxon>Gammaproteobacteria</taxon>
        <taxon>Oceanospirillales</taxon>
        <taxon>Halomonadaceae</taxon>
        <taxon>Billgrantia</taxon>
    </lineage>
</organism>
<name>A0ABX0PW02_9GAMM</name>
<dbReference type="RefSeq" id="WP_167119084.1">
    <property type="nucleotide sequence ID" value="NZ_JAAQTO010000055.1"/>
</dbReference>
<evidence type="ECO:0000256" key="7">
    <source>
        <dbReference type="SAM" id="Phobius"/>
    </source>
</evidence>
<keyword evidence="2" id="KW-0813">Transport</keyword>